<organism evidence="4 5">
    <name type="scientific">Chitinophaga dinghuensis</name>
    <dbReference type="NCBI Taxonomy" id="1539050"/>
    <lineage>
        <taxon>Bacteria</taxon>
        <taxon>Pseudomonadati</taxon>
        <taxon>Bacteroidota</taxon>
        <taxon>Chitinophagia</taxon>
        <taxon>Chitinophagales</taxon>
        <taxon>Chitinophagaceae</taxon>
        <taxon>Chitinophaga</taxon>
    </lineage>
</organism>
<reference evidence="4 5" key="1">
    <citation type="submission" date="2018-06" db="EMBL/GenBank/DDBJ databases">
        <title>Genomic Encyclopedia of Archaeal and Bacterial Type Strains, Phase II (KMG-II): from individual species to whole genera.</title>
        <authorList>
            <person name="Goeker M."/>
        </authorList>
    </citation>
    <scope>NUCLEOTIDE SEQUENCE [LARGE SCALE GENOMIC DNA]</scope>
    <source>
        <strain evidence="4 5">DSM 29821</strain>
    </source>
</reference>
<accession>A0A327VSR5</accession>
<dbReference type="PANTHER" id="PTHR30273:SF2">
    <property type="entry name" value="PROTEIN FECR"/>
    <property type="match status" value="1"/>
</dbReference>
<sequence length="340" mass="38650">MSEQYLNYGKADFLEDASFIAYVNGTSPAAMAFWGRWKAGRPANLEEMLSAETTLKLLLSARRISPTSDRAGVVWNRILGDVRQYDLQLRIRRRRMYASAAAAILLLLVATGWWHLRTGNRNYQTRYGQTMALVLPDHSQVTLNAGSHLKYAKVWPKDGPREVWLDGEAYFDVTHLKQDTLPLKPSERFIVHTQSMDVEVLGTTFNIKDRRGMTQVGLYSGAVILRSLITQQSMQLIPGEVASMNQQTGQLQRVSEDVSTIISWKDHQLVMNKMKVSDIIQLLEDNYGYHIQVEDSTILNKQIQGVIPVKNEGNILFVLSGILQINIERKDSLIIFKQRN</sequence>
<dbReference type="InterPro" id="IPR032508">
    <property type="entry name" value="FecR_C"/>
</dbReference>
<keyword evidence="1" id="KW-1133">Transmembrane helix</keyword>
<keyword evidence="1" id="KW-0472">Membrane</keyword>
<feature type="domain" description="FecR protein" evidence="2">
    <location>
        <begin position="122"/>
        <end position="223"/>
    </location>
</feature>
<dbReference type="GO" id="GO:0016989">
    <property type="term" value="F:sigma factor antagonist activity"/>
    <property type="evidence" value="ECO:0007669"/>
    <property type="project" value="TreeGrafter"/>
</dbReference>
<dbReference type="OrthoDB" id="923517at2"/>
<keyword evidence="5" id="KW-1185">Reference proteome</keyword>
<dbReference type="PANTHER" id="PTHR30273">
    <property type="entry name" value="PERIPLASMIC SIGNAL SENSOR AND SIGMA FACTOR ACTIVATOR FECR-RELATED"/>
    <property type="match status" value="1"/>
</dbReference>
<keyword evidence="1" id="KW-0812">Transmembrane</keyword>
<evidence type="ECO:0000259" key="3">
    <source>
        <dbReference type="Pfam" id="PF16344"/>
    </source>
</evidence>
<feature type="transmembrane region" description="Helical" evidence="1">
    <location>
        <begin position="96"/>
        <end position="116"/>
    </location>
</feature>
<dbReference type="PIRSF" id="PIRSF018266">
    <property type="entry name" value="FecR"/>
    <property type="match status" value="1"/>
</dbReference>
<dbReference type="InterPro" id="IPR006860">
    <property type="entry name" value="FecR"/>
</dbReference>
<dbReference type="RefSeq" id="WP_111593562.1">
    <property type="nucleotide sequence ID" value="NZ_QLMA01000006.1"/>
</dbReference>
<dbReference type="Pfam" id="PF16344">
    <property type="entry name" value="FecR_C"/>
    <property type="match status" value="1"/>
</dbReference>
<dbReference type="Gene3D" id="2.60.120.1440">
    <property type="match status" value="1"/>
</dbReference>
<evidence type="ECO:0000259" key="2">
    <source>
        <dbReference type="Pfam" id="PF04773"/>
    </source>
</evidence>
<evidence type="ECO:0000313" key="4">
    <source>
        <dbReference type="EMBL" id="RAJ79091.1"/>
    </source>
</evidence>
<gene>
    <name evidence="4" type="ORF">CLV59_106151</name>
</gene>
<feature type="domain" description="Protein FecR C-terminal" evidence="3">
    <location>
        <begin position="269"/>
        <end position="335"/>
    </location>
</feature>
<dbReference type="Proteomes" id="UP000249819">
    <property type="component" value="Unassembled WGS sequence"/>
</dbReference>
<dbReference type="EMBL" id="QLMA01000006">
    <property type="protein sequence ID" value="RAJ79091.1"/>
    <property type="molecule type" value="Genomic_DNA"/>
</dbReference>
<evidence type="ECO:0000313" key="5">
    <source>
        <dbReference type="Proteomes" id="UP000249819"/>
    </source>
</evidence>
<proteinExistence type="predicted"/>
<dbReference type="Gene3D" id="3.55.50.30">
    <property type="match status" value="1"/>
</dbReference>
<dbReference type="InterPro" id="IPR012373">
    <property type="entry name" value="Ferrdict_sens_TM"/>
</dbReference>
<name>A0A327VSR5_9BACT</name>
<comment type="caution">
    <text evidence="4">The sequence shown here is derived from an EMBL/GenBank/DDBJ whole genome shotgun (WGS) entry which is preliminary data.</text>
</comment>
<evidence type="ECO:0000256" key="1">
    <source>
        <dbReference type="SAM" id="Phobius"/>
    </source>
</evidence>
<dbReference type="AlphaFoldDB" id="A0A327VSR5"/>
<protein>
    <submittedName>
        <fullName evidence="4">Ferric-dicitrate binding protein FerR (Iron transport regulator)</fullName>
    </submittedName>
</protein>
<dbReference type="Pfam" id="PF04773">
    <property type="entry name" value="FecR"/>
    <property type="match status" value="1"/>
</dbReference>